<comment type="caution">
    <text evidence="2">The sequence shown here is derived from an EMBL/GenBank/DDBJ whole genome shotgun (WGS) entry which is preliminary data.</text>
</comment>
<accession>A0A5C4LHR8</accession>
<protein>
    <submittedName>
        <fullName evidence="2">Uncharacterized protein</fullName>
    </submittedName>
</protein>
<name>A0A5C4LHR8_9HYPH</name>
<evidence type="ECO:0000313" key="3">
    <source>
        <dbReference type="Proteomes" id="UP000305267"/>
    </source>
</evidence>
<keyword evidence="3" id="KW-1185">Reference proteome</keyword>
<evidence type="ECO:0000313" key="2">
    <source>
        <dbReference type="EMBL" id="TNC12893.1"/>
    </source>
</evidence>
<dbReference type="RefSeq" id="WP_139036431.1">
    <property type="nucleotide sequence ID" value="NZ_VDDA01000005.1"/>
</dbReference>
<evidence type="ECO:0000256" key="1">
    <source>
        <dbReference type="SAM" id="MobiDB-lite"/>
    </source>
</evidence>
<dbReference type="AlphaFoldDB" id="A0A5C4LHR8"/>
<dbReference type="Proteomes" id="UP000305267">
    <property type="component" value="Unassembled WGS sequence"/>
</dbReference>
<sequence length="61" mass="6052">MLGPLKPVLESLLARRSGGLALMAASLDIILGLDEAESPGLNTDDGAAPGGSVQAGTRCGF</sequence>
<reference evidence="2 3" key="1">
    <citation type="submission" date="2019-06" db="EMBL/GenBank/DDBJ databases">
        <title>Genome of Methylobacterium sp. 17Sr1-39.</title>
        <authorList>
            <person name="Seo T."/>
        </authorList>
    </citation>
    <scope>NUCLEOTIDE SEQUENCE [LARGE SCALE GENOMIC DNA]</scope>
    <source>
        <strain evidence="2 3">17Sr1-39</strain>
    </source>
</reference>
<feature type="region of interest" description="Disordered" evidence="1">
    <location>
        <begin position="40"/>
        <end position="61"/>
    </location>
</feature>
<dbReference type="EMBL" id="VDDA01000005">
    <property type="protein sequence ID" value="TNC12893.1"/>
    <property type="molecule type" value="Genomic_DNA"/>
</dbReference>
<organism evidence="2 3">
    <name type="scientific">Methylobacterium terricola</name>
    <dbReference type="NCBI Taxonomy" id="2583531"/>
    <lineage>
        <taxon>Bacteria</taxon>
        <taxon>Pseudomonadati</taxon>
        <taxon>Pseudomonadota</taxon>
        <taxon>Alphaproteobacteria</taxon>
        <taxon>Hyphomicrobiales</taxon>
        <taxon>Methylobacteriaceae</taxon>
        <taxon>Methylobacterium</taxon>
    </lineage>
</organism>
<proteinExistence type="predicted"/>
<gene>
    <name evidence="2" type="ORF">FF100_14670</name>
</gene>